<evidence type="ECO:0000256" key="2">
    <source>
        <dbReference type="ARBA" id="ARBA00022448"/>
    </source>
</evidence>
<keyword evidence="3" id="KW-0536">Nodulation</keyword>
<comment type="similarity">
    <text evidence="1">Belongs to the ABC transporter superfamily.</text>
</comment>
<dbReference type="Gene3D" id="3.40.50.300">
    <property type="entry name" value="P-loop containing nucleotide triphosphate hydrolases"/>
    <property type="match status" value="1"/>
</dbReference>
<keyword evidence="4" id="KW-0547">Nucleotide-binding</keyword>
<dbReference type="EMBL" id="JBEHZE010000001">
    <property type="protein sequence ID" value="MEX6632901.1"/>
    <property type="molecule type" value="Genomic_DNA"/>
</dbReference>
<organism evidence="7 8">
    <name type="scientific">Hyphococcus lacteus</name>
    <dbReference type="NCBI Taxonomy" id="3143536"/>
    <lineage>
        <taxon>Bacteria</taxon>
        <taxon>Pseudomonadati</taxon>
        <taxon>Pseudomonadota</taxon>
        <taxon>Alphaproteobacteria</taxon>
        <taxon>Parvularculales</taxon>
        <taxon>Parvularculaceae</taxon>
        <taxon>Hyphococcus</taxon>
    </lineage>
</organism>
<dbReference type="PROSITE" id="PS00211">
    <property type="entry name" value="ABC_TRANSPORTER_1"/>
    <property type="match status" value="1"/>
</dbReference>
<dbReference type="InterPro" id="IPR003439">
    <property type="entry name" value="ABC_transporter-like_ATP-bd"/>
</dbReference>
<keyword evidence="5 7" id="KW-0067">ATP-binding</keyword>
<keyword evidence="2" id="KW-0813">Transport</keyword>
<accession>A0ABV3Z281</accession>
<evidence type="ECO:0000313" key="8">
    <source>
        <dbReference type="Proteomes" id="UP001560685"/>
    </source>
</evidence>
<keyword evidence="8" id="KW-1185">Reference proteome</keyword>
<protein>
    <submittedName>
        <fullName evidence="7">ATP-binding cassette domain-containing protein</fullName>
    </submittedName>
</protein>
<dbReference type="InterPro" id="IPR025302">
    <property type="entry name" value="DrrA1/2-like_C"/>
</dbReference>
<dbReference type="SMART" id="SM00382">
    <property type="entry name" value="AAA"/>
    <property type="match status" value="1"/>
</dbReference>
<dbReference type="SUPFAM" id="SSF52540">
    <property type="entry name" value="P-loop containing nucleoside triphosphate hydrolases"/>
    <property type="match status" value="1"/>
</dbReference>
<evidence type="ECO:0000256" key="4">
    <source>
        <dbReference type="ARBA" id="ARBA00022741"/>
    </source>
</evidence>
<dbReference type="InterPro" id="IPR003593">
    <property type="entry name" value="AAA+_ATPase"/>
</dbReference>
<feature type="domain" description="ABC transporter" evidence="6">
    <location>
        <begin position="10"/>
        <end position="237"/>
    </location>
</feature>
<dbReference type="InterPro" id="IPR050763">
    <property type="entry name" value="ABC_transporter_ATP-binding"/>
</dbReference>
<dbReference type="RefSeq" id="WP_369312835.1">
    <property type="nucleotide sequence ID" value="NZ_JBEHZE010000001.1"/>
</dbReference>
<evidence type="ECO:0000259" key="6">
    <source>
        <dbReference type="PROSITE" id="PS50893"/>
    </source>
</evidence>
<dbReference type="Pfam" id="PF13732">
    <property type="entry name" value="DrrA1-3_C"/>
    <property type="match status" value="1"/>
</dbReference>
<dbReference type="Pfam" id="PF00005">
    <property type="entry name" value="ABC_tran"/>
    <property type="match status" value="1"/>
</dbReference>
<proteinExistence type="inferred from homology"/>
<evidence type="ECO:0000256" key="3">
    <source>
        <dbReference type="ARBA" id="ARBA00022458"/>
    </source>
</evidence>
<dbReference type="InterPro" id="IPR017871">
    <property type="entry name" value="ABC_transporter-like_CS"/>
</dbReference>
<dbReference type="PROSITE" id="PS50893">
    <property type="entry name" value="ABC_TRANSPORTER_2"/>
    <property type="match status" value="1"/>
</dbReference>
<dbReference type="PANTHER" id="PTHR42711:SF5">
    <property type="entry name" value="ABC TRANSPORTER ATP-BINDING PROTEIN NATA"/>
    <property type="match status" value="1"/>
</dbReference>
<reference evidence="7 8" key="1">
    <citation type="submission" date="2024-05" db="EMBL/GenBank/DDBJ databases">
        <title>Three bacterial strains, DH-69, EH-24, and ECK-19 isolated from coastal sediments.</title>
        <authorList>
            <person name="Ye Y.-Q."/>
            <person name="Du Z.-J."/>
        </authorList>
    </citation>
    <scope>NUCLEOTIDE SEQUENCE [LARGE SCALE GENOMIC DNA]</scope>
    <source>
        <strain evidence="7 8">ECK-19</strain>
    </source>
</reference>
<sequence>MTGSSPSDPVVLDRVTKRYGGFTAVDGLSFRVAQGEIYGFLGPNGAGKTTTLRMLLDIVKPSAGSISILGSSSAIDVRRRIGYLPEERGLYRKMKAIDSIAYFAQLRGLSAGAAKRRASELLEEFGLEKFARSKNEALSKGMAQKVQLLATIAHEPELLILDEPFSGLDPINQQTLETLIADQRRNGRTIIFSTHVMQHAERLCDRFLILAHGQKRFDGTLENAREIYGHRLHVRSAAPAAAFESLPGVVAVRLEKAGGEENLYEVELAENADPQAFLQQVVGAGIAISRFEQAGATLHDIFVSLAGDDASEAIAEAAE</sequence>
<evidence type="ECO:0000313" key="7">
    <source>
        <dbReference type="EMBL" id="MEX6632901.1"/>
    </source>
</evidence>
<name>A0ABV3Z281_9PROT</name>
<dbReference type="PANTHER" id="PTHR42711">
    <property type="entry name" value="ABC TRANSPORTER ATP-BINDING PROTEIN"/>
    <property type="match status" value="1"/>
</dbReference>
<evidence type="ECO:0000256" key="1">
    <source>
        <dbReference type="ARBA" id="ARBA00005417"/>
    </source>
</evidence>
<dbReference type="GO" id="GO:0005524">
    <property type="term" value="F:ATP binding"/>
    <property type="evidence" value="ECO:0007669"/>
    <property type="project" value="UniProtKB-KW"/>
</dbReference>
<dbReference type="InterPro" id="IPR027417">
    <property type="entry name" value="P-loop_NTPase"/>
</dbReference>
<gene>
    <name evidence="7" type="ORF">ABFZ84_05005</name>
</gene>
<dbReference type="Proteomes" id="UP001560685">
    <property type="component" value="Unassembled WGS sequence"/>
</dbReference>
<evidence type="ECO:0000256" key="5">
    <source>
        <dbReference type="ARBA" id="ARBA00022840"/>
    </source>
</evidence>
<comment type="caution">
    <text evidence="7">The sequence shown here is derived from an EMBL/GenBank/DDBJ whole genome shotgun (WGS) entry which is preliminary data.</text>
</comment>